<proteinExistence type="predicted"/>
<evidence type="ECO:0000313" key="1">
    <source>
        <dbReference type="EMBL" id="TBN18844.1"/>
    </source>
</evidence>
<reference evidence="1 2" key="1">
    <citation type="journal article" date="2015" name="Int. J. Syst. Evol. Microbiol.">
        <title>Hyunsoonleella pacifica sp. nov., isolated from seawater of South Pacific Gyre.</title>
        <authorList>
            <person name="Gao X."/>
            <person name="Zhang Z."/>
            <person name="Dai X."/>
            <person name="Zhang X.H."/>
        </authorList>
    </citation>
    <scope>NUCLEOTIDE SEQUENCE [LARGE SCALE GENOMIC DNA]</scope>
    <source>
        <strain evidence="1 2">SW033</strain>
    </source>
</reference>
<gene>
    <name evidence="1" type="ORF">EYD46_01910</name>
</gene>
<dbReference type="EMBL" id="SIRS01000001">
    <property type="protein sequence ID" value="TBN18844.1"/>
    <property type="molecule type" value="Genomic_DNA"/>
</dbReference>
<protein>
    <submittedName>
        <fullName evidence="1">Uncharacterized protein</fullName>
    </submittedName>
</protein>
<dbReference type="AlphaFoldDB" id="A0A4Q9FS09"/>
<evidence type="ECO:0000313" key="2">
    <source>
        <dbReference type="Proteomes" id="UP000292372"/>
    </source>
</evidence>
<dbReference type="OrthoDB" id="9842844at2"/>
<dbReference type="RefSeq" id="WP_130935360.1">
    <property type="nucleotide sequence ID" value="NZ_BMEE01000001.1"/>
</dbReference>
<comment type="caution">
    <text evidence="1">The sequence shown here is derived from an EMBL/GenBank/DDBJ whole genome shotgun (WGS) entry which is preliminary data.</text>
</comment>
<dbReference type="Proteomes" id="UP000292372">
    <property type="component" value="Unassembled WGS sequence"/>
</dbReference>
<accession>A0A4Q9FS09</accession>
<name>A0A4Q9FS09_9FLAO</name>
<organism evidence="1 2">
    <name type="scientific">Hyunsoonleella pacifica</name>
    <dbReference type="NCBI Taxonomy" id="1080224"/>
    <lineage>
        <taxon>Bacteria</taxon>
        <taxon>Pseudomonadati</taxon>
        <taxon>Bacteroidota</taxon>
        <taxon>Flavobacteriia</taxon>
        <taxon>Flavobacteriales</taxon>
        <taxon>Flavobacteriaceae</taxon>
    </lineage>
</organism>
<keyword evidence="2" id="KW-1185">Reference proteome</keyword>
<sequence>MSKINAISNIIQKISNDDLPKNLKPYEFIFAFDIKKKKIVEAPKGIKKRFSFTAIDYYLLNQNSTIDITFSDFPTKGGDGVELDLSVKLNLELKDGLSKDGLKAPIEKFISEGKSYSNYEQLLRDVIRMKIKSFVKNYSQSNPNTFVEDFFKAKKKLEGEIAGQLENYGLDGHIKITSKNETQIPRILEFEKRIEVRVKDLGKLLHIKYKIEALLDSNKKNLALQSFGKENDINTKIEIALKEFIGNYSYKDFLDEREDKIIVPFKSKELTQILANFGRKVNYFQIEHDKGSTLEITSETFEETVECKIIGYNKPIKVENYVMLAIKDPAKYEKANIEDLNKWIRENIQKVTKRLLFGESYSSIVLHDSRIEEAIKENLHEICIESGLEVDQHVVTPDLPPLKIKKEGFDIESNRIYSTKSSSVSIEIKLVLSGKIPDLEKIPDYINPNIDISEEIKKTAEKATKRILHRTQPHAAFMYFDLLPEGESIYEDCPNCHVRERIRIEITKELEGFFISKLDVNPSINETGPVEKVTILKRGVNKLEMEIKPWNGNEDAERVNFHIHYQIEGVNPNYWDKFQTYLSSEEAEIYESIDETLIGDFKSKLPTLPMEYLRFRDFNTLKEVKSKVIDPVTVKIASVTGLNVQIVNFYRDTTQWEELNIADTEHLGSTLQQSNRDALAISHNARLKELNVLNKRKIDLIQDNEDGDNDDAIADINKKIIEITEEIPNFQISKGKRHLKKLKSPEKKDFSLGYFKELPENKNTEEE</sequence>